<evidence type="ECO:0000256" key="6">
    <source>
        <dbReference type="ARBA" id="ARBA00022840"/>
    </source>
</evidence>
<evidence type="ECO:0000256" key="7">
    <source>
        <dbReference type="ARBA" id="ARBA00022989"/>
    </source>
</evidence>
<protein>
    <submittedName>
        <fullName evidence="12">Protein glycosylation K</fullName>
    </submittedName>
</protein>
<dbReference type="EMBL" id="AWTR02000062">
    <property type="protein sequence ID" value="ETZ07143.1"/>
    <property type="molecule type" value="Genomic_DNA"/>
</dbReference>
<dbReference type="InterPro" id="IPR039421">
    <property type="entry name" value="Type_1_exporter"/>
</dbReference>
<dbReference type="GO" id="GO:0140359">
    <property type="term" value="F:ABC-type transporter activity"/>
    <property type="evidence" value="ECO:0007669"/>
    <property type="project" value="InterPro"/>
</dbReference>
<keyword evidence="8 9" id="KW-0472">Membrane</keyword>
<organism evidence="12 13">
    <name type="scientific">Holospora obtusa F1</name>
    <dbReference type="NCBI Taxonomy" id="1399147"/>
    <lineage>
        <taxon>Bacteria</taxon>
        <taxon>Pseudomonadati</taxon>
        <taxon>Pseudomonadota</taxon>
        <taxon>Alphaproteobacteria</taxon>
        <taxon>Holosporales</taxon>
        <taxon>Holosporaceae</taxon>
        <taxon>Holospora</taxon>
    </lineage>
</organism>
<evidence type="ECO:0000256" key="3">
    <source>
        <dbReference type="ARBA" id="ARBA00022475"/>
    </source>
</evidence>
<dbReference type="eggNOG" id="COG1132">
    <property type="taxonomic scope" value="Bacteria"/>
</dbReference>
<dbReference type="RefSeq" id="WP_021827583.1">
    <property type="nucleotide sequence ID" value="NZ_AWTR02000062.1"/>
</dbReference>
<dbReference type="Pfam" id="PF00664">
    <property type="entry name" value="ABC_membrane"/>
    <property type="match status" value="1"/>
</dbReference>
<keyword evidence="3" id="KW-1003">Cell membrane</keyword>
<dbReference type="FunFam" id="3.40.50.300:FF:000221">
    <property type="entry name" value="Multidrug ABC transporter ATP-binding protein"/>
    <property type="match status" value="1"/>
</dbReference>
<comment type="subcellular location">
    <subcellularLocation>
        <location evidence="1">Cell membrane</location>
        <topology evidence="1">Multi-pass membrane protein</topology>
    </subcellularLocation>
</comment>
<evidence type="ECO:0000256" key="4">
    <source>
        <dbReference type="ARBA" id="ARBA00022692"/>
    </source>
</evidence>
<dbReference type="AlphaFoldDB" id="W6TDJ7"/>
<keyword evidence="4 9" id="KW-0812">Transmembrane</keyword>
<dbReference type="Gene3D" id="3.40.50.300">
    <property type="entry name" value="P-loop containing nucleotide triphosphate hydrolases"/>
    <property type="match status" value="1"/>
</dbReference>
<comment type="caution">
    <text evidence="12">The sequence shown here is derived from an EMBL/GenBank/DDBJ whole genome shotgun (WGS) entry which is preliminary data.</text>
</comment>
<dbReference type="InterPro" id="IPR036640">
    <property type="entry name" value="ABC1_TM_sf"/>
</dbReference>
<dbReference type="GO" id="GO:0034040">
    <property type="term" value="F:ATPase-coupled lipid transmembrane transporter activity"/>
    <property type="evidence" value="ECO:0007669"/>
    <property type="project" value="TreeGrafter"/>
</dbReference>
<keyword evidence="5" id="KW-0547">Nucleotide-binding</keyword>
<dbReference type="InterPro" id="IPR017871">
    <property type="entry name" value="ABC_transporter-like_CS"/>
</dbReference>
<keyword evidence="7 9" id="KW-1133">Transmembrane helix</keyword>
<feature type="transmembrane region" description="Helical" evidence="9">
    <location>
        <begin position="181"/>
        <end position="201"/>
    </location>
</feature>
<dbReference type="SMART" id="SM00382">
    <property type="entry name" value="AAA"/>
    <property type="match status" value="1"/>
</dbReference>
<feature type="transmembrane region" description="Helical" evidence="9">
    <location>
        <begin position="77"/>
        <end position="102"/>
    </location>
</feature>
<evidence type="ECO:0000256" key="5">
    <source>
        <dbReference type="ARBA" id="ARBA00022741"/>
    </source>
</evidence>
<dbReference type="PANTHER" id="PTHR24221">
    <property type="entry name" value="ATP-BINDING CASSETTE SUB-FAMILY B"/>
    <property type="match status" value="1"/>
</dbReference>
<accession>W6TDJ7</accession>
<proteinExistence type="predicted"/>
<dbReference type="PROSITE" id="PS50929">
    <property type="entry name" value="ABC_TM1F"/>
    <property type="match status" value="1"/>
</dbReference>
<evidence type="ECO:0000313" key="12">
    <source>
        <dbReference type="EMBL" id="ETZ07143.1"/>
    </source>
</evidence>
<dbReference type="InterPro" id="IPR027417">
    <property type="entry name" value="P-loop_NTPase"/>
</dbReference>
<dbReference type="GO" id="GO:0016887">
    <property type="term" value="F:ATP hydrolysis activity"/>
    <property type="evidence" value="ECO:0007669"/>
    <property type="project" value="InterPro"/>
</dbReference>
<dbReference type="InterPro" id="IPR011527">
    <property type="entry name" value="ABC1_TM_dom"/>
</dbReference>
<feature type="transmembrane region" description="Helical" evidence="9">
    <location>
        <begin position="154"/>
        <end position="175"/>
    </location>
</feature>
<dbReference type="InterPro" id="IPR003439">
    <property type="entry name" value="ABC_transporter-like_ATP-bd"/>
</dbReference>
<evidence type="ECO:0000259" key="10">
    <source>
        <dbReference type="PROSITE" id="PS50893"/>
    </source>
</evidence>
<evidence type="ECO:0000256" key="1">
    <source>
        <dbReference type="ARBA" id="ARBA00004651"/>
    </source>
</evidence>
<name>W6TDJ7_HOLOB</name>
<keyword evidence="13" id="KW-1185">Reference proteome</keyword>
<keyword evidence="2" id="KW-0813">Transport</keyword>
<sequence>MSTPSILSAIQKLRALLTRDEKLKWLGIVAFALTTSLLEVVTASVIVVFAQVLNAPETGLKYLGKIGFSTDLSPGRVVFYIAIIVGAVYLIKNLIAAAEVFFQNFSIQKMSYHFKNKFLHRYAETDYGFYLTRNSSFGIQVVSGDTEIMFSSGIVSIASILSEGMIFLALMGMIIYMNPSLALTIFAIGGIVSIAVVKGVLPRFYRFGQKLQETALYSAQNLTQFFHAFKEIVLLGKRESFIEVYQVHARKKAGIQAIQTSLNALPRMVIEILFVGLFVTTIAYLCLDQESPVQMIGILGGYLYVGFRLMPGLNRIINQLNIFKSVIPSIERVYREYTMLAAKENYVNVPDFQFNKNIEIKDLSFRYLNTEKDALSHVSLQIQKGECIGIVGETGSGKSTLVDLILGLLKPYEGLILVDGQYPVHSYQWHQKIGYVPQSIYLTDDTIEKNIAFGEKDINSSQLNSAIDAAQLRKFIDGLPNEVKTVVGERGIRLSGGERQRIAIARALYLSPEVLIFDEATSALDNDTEARLMETINAVSKDRTVIMIAHRLTTLKDCDRIVVMDKGCVKQVTNYSSLQNKVIKHA</sequence>
<dbReference type="Pfam" id="PF00005">
    <property type="entry name" value="ABC_tran"/>
    <property type="match status" value="1"/>
</dbReference>
<dbReference type="InterPro" id="IPR003593">
    <property type="entry name" value="AAA+_ATPase"/>
</dbReference>
<keyword evidence="6" id="KW-0067">ATP-binding</keyword>
<dbReference type="OrthoDB" id="5288404at2"/>
<feature type="domain" description="ABC transmembrane type-1" evidence="11">
    <location>
        <begin position="26"/>
        <end position="325"/>
    </location>
</feature>
<evidence type="ECO:0000256" key="2">
    <source>
        <dbReference type="ARBA" id="ARBA00022448"/>
    </source>
</evidence>
<evidence type="ECO:0000259" key="11">
    <source>
        <dbReference type="PROSITE" id="PS50929"/>
    </source>
</evidence>
<dbReference type="GO" id="GO:0005886">
    <property type="term" value="C:plasma membrane"/>
    <property type="evidence" value="ECO:0007669"/>
    <property type="project" value="UniProtKB-SubCell"/>
</dbReference>
<reference evidence="12 13" key="1">
    <citation type="journal article" date="2014" name="FEMS Microbiol. Lett.">
        <title>Draft genome sequences of three Holospora species (Holospora obtusa, Holospora undulata, and Holospora elegans), endonuclear symbiotic bacteria of the ciliate Paramecium caudatum.</title>
        <authorList>
            <person name="Dohra H."/>
            <person name="Tanaka K."/>
            <person name="Suzuki T."/>
            <person name="Fujishima M."/>
            <person name="Suzuki H."/>
        </authorList>
    </citation>
    <scope>NUCLEOTIDE SEQUENCE [LARGE SCALE GENOMIC DNA]</scope>
    <source>
        <strain evidence="12 13">F1</strain>
    </source>
</reference>
<feature type="transmembrane region" description="Helical" evidence="9">
    <location>
        <begin position="25"/>
        <end position="53"/>
    </location>
</feature>
<feature type="domain" description="ABC transporter" evidence="10">
    <location>
        <begin position="358"/>
        <end position="586"/>
    </location>
</feature>
<evidence type="ECO:0000313" key="13">
    <source>
        <dbReference type="Proteomes" id="UP000019112"/>
    </source>
</evidence>
<feature type="transmembrane region" description="Helical" evidence="9">
    <location>
        <begin position="293"/>
        <end position="310"/>
    </location>
</feature>
<dbReference type="SUPFAM" id="SSF52540">
    <property type="entry name" value="P-loop containing nucleoside triphosphate hydrolases"/>
    <property type="match status" value="1"/>
</dbReference>
<gene>
    <name evidence="12" type="ORF">P618_200686</name>
</gene>
<dbReference type="GO" id="GO:0005524">
    <property type="term" value="F:ATP binding"/>
    <property type="evidence" value="ECO:0007669"/>
    <property type="project" value="UniProtKB-KW"/>
</dbReference>
<dbReference type="SUPFAM" id="SSF90123">
    <property type="entry name" value="ABC transporter transmembrane region"/>
    <property type="match status" value="1"/>
</dbReference>
<dbReference type="Gene3D" id="1.20.1560.10">
    <property type="entry name" value="ABC transporter type 1, transmembrane domain"/>
    <property type="match status" value="1"/>
</dbReference>
<dbReference type="STRING" id="1399147.P618_200686"/>
<dbReference type="PROSITE" id="PS50893">
    <property type="entry name" value="ABC_TRANSPORTER_2"/>
    <property type="match status" value="1"/>
</dbReference>
<feature type="transmembrane region" description="Helical" evidence="9">
    <location>
        <begin position="268"/>
        <end position="287"/>
    </location>
</feature>
<evidence type="ECO:0000256" key="8">
    <source>
        <dbReference type="ARBA" id="ARBA00023136"/>
    </source>
</evidence>
<evidence type="ECO:0000256" key="9">
    <source>
        <dbReference type="SAM" id="Phobius"/>
    </source>
</evidence>
<dbReference type="Proteomes" id="UP000019112">
    <property type="component" value="Unassembled WGS sequence"/>
</dbReference>
<dbReference type="PANTHER" id="PTHR24221:SF654">
    <property type="entry name" value="ATP-BINDING CASSETTE SUB-FAMILY B MEMBER 6"/>
    <property type="match status" value="1"/>
</dbReference>
<dbReference type="PROSITE" id="PS00211">
    <property type="entry name" value="ABC_TRANSPORTER_1"/>
    <property type="match status" value="1"/>
</dbReference>